<comment type="caution">
    <text evidence="2">The sequence shown here is derived from an EMBL/GenBank/DDBJ whole genome shotgun (WGS) entry which is preliminary data.</text>
</comment>
<reference evidence="2 3" key="1">
    <citation type="journal article" date="2014" name="Agronomy (Basel)">
        <title>A Draft Genome Sequence for Ensete ventricosum, the Drought-Tolerant Tree Against Hunger.</title>
        <authorList>
            <person name="Harrison J."/>
            <person name="Moore K.A."/>
            <person name="Paszkiewicz K."/>
            <person name="Jones T."/>
            <person name="Grant M."/>
            <person name="Ambacheew D."/>
            <person name="Muzemil S."/>
            <person name="Studholme D.J."/>
        </authorList>
    </citation>
    <scope>NUCLEOTIDE SEQUENCE [LARGE SCALE GENOMIC DNA]</scope>
</reference>
<evidence type="ECO:0000313" key="2">
    <source>
        <dbReference type="EMBL" id="RRT86204.1"/>
    </source>
</evidence>
<sequence length="118" mass="13277">MPSLVSVSMRARERRREEEKRSSHANRPRMRTRAVPTHTYFAAYPTSLRSFICGSPGVHSIGWYLVSAEVSATEESEDGAYLHPPVTSRILSLHFELLLVGAAVGFTYIGREWVLSQL</sequence>
<name>A0A427BCP9_ENSVE</name>
<gene>
    <name evidence="2" type="ORF">B296_00000938</name>
</gene>
<organism evidence="2 3">
    <name type="scientific">Ensete ventricosum</name>
    <name type="common">Abyssinian banana</name>
    <name type="synonym">Musa ensete</name>
    <dbReference type="NCBI Taxonomy" id="4639"/>
    <lineage>
        <taxon>Eukaryota</taxon>
        <taxon>Viridiplantae</taxon>
        <taxon>Streptophyta</taxon>
        <taxon>Embryophyta</taxon>
        <taxon>Tracheophyta</taxon>
        <taxon>Spermatophyta</taxon>
        <taxon>Magnoliopsida</taxon>
        <taxon>Liliopsida</taxon>
        <taxon>Zingiberales</taxon>
        <taxon>Musaceae</taxon>
        <taxon>Ensete</taxon>
    </lineage>
</organism>
<feature type="compositionally biased region" description="Basic and acidic residues" evidence="1">
    <location>
        <begin position="10"/>
        <end position="22"/>
    </location>
</feature>
<feature type="region of interest" description="Disordered" evidence="1">
    <location>
        <begin position="1"/>
        <end position="31"/>
    </location>
</feature>
<dbReference type="EMBL" id="AMZH03000002">
    <property type="protein sequence ID" value="RRT86204.1"/>
    <property type="molecule type" value="Genomic_DNA"/>
</dbReference>
<evidence type="ECO:0000256" key="1">
    <source>
        <dbReference type="SAM" id="MobiDB-lite"/>
    </source>
</evidence>
<dbReference type="Proteomes" id="UP000287651">
    <property type="component" value="Unassembled WGS sequence"/>
</dbReference>
<proteinExistence type="predicted"/>
<protein>
    <submittedName>
        <fullName evidence="2">Uncharacterized protein</fullName>
    </submittedName>
</protein>
<accession>A0A427BCP9</accession>
<dbReference type="AlphaFoldDB" id="A0A427BCP9"/>
<evidence type="ECO:0000313" key="3">
    <source>
        <dbReference type="Proteomes" id="UP000287651"/>
    </source>
</evidence>